<dbReference type="AlphaFoldDB" id="A0A0E9USK0"/>
<sequence>MFLGGFWAWTNRIYTYCPRGCDCLPPPIINQKILISSFQTLKVSNRRPGCVIGRGITCTL</sequence>
<proteinExistence type="predicted"/>
<dbReference type="EMBL" id="GBXM01040639">
    <property type="protein sequence ID" value="JAH67938.1"/>
    <property type="molecule type" value="Transcribed_RNA"/>
</dbReference>
<reference evidence="1" key="2">
    <citation type="journal article" date="2015" name="Fish Shellfish Immunol.">
        <title>Early steps in the European eel (Anguilla anguilla)-Vibrio vulnificus interaction in the gills: Role of the RtxA13 toxin.</title>
        <authorList>
            <person name="Callol A."/>
            <person name="Pajuelo D."/>
            <person name="Ebbesson L."/>
            <person name="Teles M."/>
            <person name="MacKenzie S."/>
            <person name="Amaro C."/>
        </authorList>
    </citation>
    <scope>NUCLEOTIDE SEQUENCE</scope>
</reference>
<reference evidence="1" key="1">
    <citation type="submission" date="2014-11" db="EMBL/GenBank/DDBJ databases">
        <authorList>
            <person name="Amaro Gonzalez C."/>
        </authorList>
    </citation>
    <scope>NUCLEOTIDE SEQUENCE</scope>
</reference>
<name>A0A0E9USK0_ANGAN</name>
<accession>A0A0E9USK0</accession>
<protein>
    <submittedName>
        <fullName evidence="1">Uncharacterized protein</fullName>
    </submittedName>
</protein>
<organism evidence="1">
    <name type="scientific">Anguilla anguilla</name>
    <name type="common">European freshwater eel</name>
    <name type="synonym">Muraena anguilla</name>
    <dbReference type="NCBI Taxonomy" id="7936"/>
    <lineage>
        <taxon>Eukaryota</taxon>
        <taxon>Metazoa</taxon>
        <taxon>Chordata</taxon>
        <taxon>Craniata</taxon>
        <taxon>Vertebrata</taxon>
        <taxon>Euteleostomi</taxon>
        <taxon>Actinopterygii</taxon>
        <taxon>Neopterygii</taxon>
        <taxon>Teleostei</taxon>
        <taxon>Anguilliformes</taxon>
        <taxon>Anguillidae</taxon>
        <taxon>Anguilla</taxon>
    </lineage>
</organism>
<evidence type="ECO:0000313" key="1">
    <source>
        <dbReference type="EMBL" id="JAH67938.1"/>
    </source>
</evidence>